<evidence type="ECO:0000256" key="3">
    <source>
        <dbReference type="PROSITE-ProRule" id="PRU00514"/>
    </source>
</evidence>
<dbReference type="InterPro" id="IPR008243">
    <property type="entry name" value="Chorismate_mutase_AroH"/>
</dbReference>
<dbReference type="PIRSF" id="PIRSF005965">
    <property type="entry name" value="Chor_mut_AroH"/>
    <property type="match status" value="1"/>
</dbReference>
<dbReference type="AlphaFoldDB" id="A0AB37HE18"/>
<feature type="binding site" evidence="2">
    <location>
        <position position="107"/>
    </location>
    <ligand>
        <name>prephenate</name>
        <dbReference type="ChEBI" id="CHEBI:29934"/>
    </ligand>
</feature>
<dbReference type="Pfam" id="PF07736">
    <property type="entry name" value="CM_1"/>
    <property type="match status" value="1"/>
</dbReference>
<dbReference type="CDD" id="cd02185">
    <property type="entry name" value="AroH"/>
    <property type="match status" value="1"/>
</dbReference>
<dbReference type="PANTHER" id="PTHR21164:SF0">
    <property type="entry name" value="CHORISMATE MUTASE AROH"/>
    <property type="match status" value="1"/>
</dbReference>
<dbReference type="RefSeq" id="WP_107920400.1">
    <property type="nucleotide sequence ID" value="NZ_CP066701.1"/>
</dbReference>
<dbReference type="Proteomes" id="UP000595512">
    <property type="component" value="Chromosome"/>
</dbReference>
<feature type="binding site" evidence="2">
    <location>
        <position position="6"/>
    </location>
    <ligand>
        <name>prephenate</name>
        <dbReference type="ChEBI" id="CHEBI:29934"/>
    </ligand>
</feature>
<gene>
    <name evidence="4" type="primary">aroH</name>
    <name evidence="4" type="ORF">JGZ69_17185</name>
</gene>
<dbReference type="GeneID" id="62498349"/>
<keyword evidence="2 3" id="KW-0057">Aromatic amino acid biosynthesis</keyword>
<dbReference type="PROSITE" id="PS51167">
    <property type="entry name" value="CHORISMATE_MUT_1"/>
    <property type="match status" value="1"/>
</dbReference>
<dbReference type="PANTHER" id="PTHR21164">
    <property type="entry name" value="CHORISMATE MUTASE"/>
    <property type="match status" value="1"/>
</dbReference>
<dbReference type="GO" id="GO:0046417">
    <property type="term" value="P:chorismate metabolic process"/>
    <property type="evidence" value="ECO:0007669"/>
    <property type="project" value="TreeGrafter"/>
</dbReference>
<comment type="catalytic activity">
    <reaction evidence="3">
        <text>chorismate = prephenate</text>
        <dbReference type="Rhea" id="RHEA:13897"/>
        <dbReference type="ChEBI" id="CHEBI:29748"/>
        <dbReference type="ChEBI" id="CHEBI:29934"/>
        <dbReference type="EC" id="5.4.99.5"/>
    </reaction>
</comment>
<evidence type="ECO:0000256" key="1">
    <source>
        <dbReference type="NCBIfam" id="TIGR01796"/>
    </source>
</evidence>
<feature type="binding site" evidence="2">
    <location>
        <position position="89"/>
    </location>
    <ligand>
        <name>prephenate</name>
        <dbReference type="ChEBI" id="CHEBI:29934"/>
    </ligand>
</feature>
<proteinExistence type="predicted"/>
<dbReference type="GO" id="GO:0004106">
    <property type="term" value="F:chorismate mutase activity"/>
    <property type="evidence" value="ECO:0007669"/>
    <property type="project" value="UniProtKB-UniRule"/>
</dbReference>
<dbReference type="GO" id="GO:0009073">
    <property type="term" value="P:aromatic amino acid family biosynthetic process"/>
    <property type="evidence" value="ECO:0007669"/>
    <property type="project" value="UniProtKB-UniRule"/>
</dbReference>
<name>A0AB37HE18_9BACI</name>
<keyword evidence="3 4" id="KW-0413">Isomerase</keyword>
<dbReference type="EC" id="5.4.99.5" evidence="1 3"/>
<evidence type="ECO:0000313" key="5">
    <source>
        <dbReference type="Proteomes" id="UP000595512"/>
    </source>
</evidence>
<dbReference type="EMBL" id="CP066701">
    <property type="protein sequence ID" value="QQX24502.1"/>
    <property type="molecule type" value="Genomic_DNA"/>
</dbReference>
<dbReference type="GO" id="GO:0008652">
    <property type="term" value="P:amino acid biosynthetic process"/>
    <property type="evidence" value="ECO:0007669"/>
    <property type="project" value="UniProtKB-UniRule"/>
</dbReference>
<evidence type="ECO:0000256" key="2">
    <source>
        <dbReference type="PIRSR" id="PIRSR005965-1"/>
    </source>
</evidence>
<sequence length="122" mass="13955">MIRGVRGATTVSENKEKEIIEATETLVQEMIEQNNLEATNVASVFISVTDDIDATFPAKALRRFPSWIYVPVMCMKEINVDGGLPLCIRIMMHINTESKQHEINHVYLKNTKILRPDLQKNR</sequence>
<evidence type="ECO:0000313" key="4">
    <source>
        <dbReference type="EMBL" id="QQX24502.1"/>
    </source>
</evidence>
<dbReference type="InterPro" id="IPR035959">
    <property type="entry name" value="RutC-like_sf"/>
</dbReference>
<reference evidence="4 5" key="1">
    <citation type="submission" date="2020-12" db="EMBL/GenBank/DDBJ databases">
        <title>Taxonomic evaluation of the Bacillus sporothermodurans group of bacteria based on whole genome sequences.</title>
        <authorList>
            <person name="Fiedler G."/>
            <person name="Herbstmann A.-D."/>
            <person name="Doll E."/>
            <person name="Wenning M."/>
            <person name="Brinks E."/>
            <person name="Kabisch J."/>
            <person name="Breitenwieser F."/>
            <person name="Lappann M."/>
            <person name="Boehnlein C."/>
            <person name="Franz C."/>
        </authorList>
    </citation>
    <scope>NUCLEOTIDE SEQUENCE [LARGE SCALE GENOMIC DNA]</scope>
    <source>
        <strain evidence="4 5">DSM 10599</strain>
    </source>
</reference>
<dbReference type="NCBIfam" id="TIGR01796">
    <property type="entry name" value="CM_mono_aroH"/>
    <property type="match status" value="1"/>
</dbReference>
<dbReference type="Gene3D" id="3.30.1330.40">
    <property type="entry name" value="RutC-like"/>
    <property type="match status" value="1"/>
</dbReference>
<organism evidence="4 5">
    <name type="scientific">Heyndrickxia sporothermodurans</name>
    <dbReference type="NCBI Taxonomy" id="46224"/>
    <lineage>
        <taxon>Bacteria</taxon>
        <taxon>Bacillati</taxon>
        <taxon>Bacillota</taxon>
        <taxon>Bacilli</taxon>
        <taxon>Bacillales</taxon>
        <taxon>Bacillaceae</taxon>
        <taxon>Heyndrickxia</taxon>
    </lineage>
</organism>
<dbReference type="SUPFAM" id="SSF55298">
    <property type="entry name" value="YjgF-like"/>
    <property type="match status" value="1"/>
</dbReference>
<dbReference type="KEGG" id="hspo:JGZ69_17185"/>
<protein>
    <recommendedName>
        <fullName evidence="1 3">chorismate mutase</fullName>
        <ecNumber evidence="1 3">5.4.99.5</ecNumber>
    </recommendedName>
</protein>
<keyword evidence="2 3" id="KW-0028">Amino-acid biosynthesis</keyword>
<accession>A0AB37HE18</accession>